<evidence type="ECO:0000259" key="1">
    <source>
        <dbReference type="Pfam" id="PF08267"/>
    </source>
</evidence>
<reference evidence="2 3" key="1">
    <citation type="submission" date="2018-05" db="EMBL/GenBank/DDBJ databases">
        <title>Complete Genome Sequences of Extremely Thermoacidophilic, Metal-Mobilizing Type-Strain Members of the Archaeal Family Sulfolobaceae: Acidianus brierleyi DSM-1651T, Acidianus sulfidivorans DSM-18786T, Metallosphaera hakonensis DSM-7519T, and Metallosphaera prunae DSM-10039T.</title>
        <authorList>
            <person name="Counts J.A."/>
            <person name="Kelly R.M."/>
        </authorList>
    </citation>
    <scope>NUCLEOTIDE SEQUENCE [LARGE SCALE GENOMIC DNA]</scope>
    <source>
        <strain evidence="2 3">JP7</strain>
    </source>
</reference>
<dbReference type="SUPFAM" id="SSF51726">
    <property type="entry name" value="UROD/MetE-like"/>
    <property type="match status" value="1"/>
</dbReference>
<gene>
    <name evidence="2" type="ORF">DFR86_06095</name>
</gene>
<dbReference type="Pfam" id="PF08267">
    <property type="entry name" value="Meth_synt_1"/>
    <property type="match status" value="1"/>
</dbReference>
<evidence type="ECO:0000313" key="2">
    <source>
        <dbReference type="EMBL" id="AWR97175.1"/>
    </source>
</evidence>
<name>A0A2U9IMG0_9CREN</name>
<dbReference type="KEGG" id="asul:DFR86_06095"/>
<dbReference type="PANTHER" id="PTHR30519">
    <property type="entry name" value="5-METHYLTETRAHYDROPTEROYLTRIGLUTAMATE--HOMOCYSTEINE METHYLTRANSFERASE"/>
    <property type="match status" value="1"/>
</dbReference>
<dbReference type="GO" id="GO:0008270">
    <property type="term" value="F:zinc ion binding"/>
    <property type="evidence" value="ECO:0007669"/>
    <property type="project" value="InterPro"/>
</dbReference>
<dbReference type="GO" id="GO:0008652">
    <property type="term" value="P:amino acid biosynthetic process"/>
    <property type="evidence" value="ECO:0007669"/>
    <property type="project" value="InterPro"/>
</dbReference>
<sequence length="324" mass="37653">MIEFKLGIIGSYPKSIALGKVISRYRASKISEDKLEKAIEKEEEKFFTIVKNINPFTTTDGLFRWDDIVDVTFSYVNGAEKGELMRFFDNNFYYRKPVIKKELSSNPENYQKILEKDKELMKKVELKTNLSAPVLGPLTYYTLSDNKYYKEEEFLHSYAKIVNETIKKISKTADIIEIHEPSIFMPGIKSSLLESLSSIYNEMLSGVDRITLLLTYFNISSFRLKYFFNLPVSYYGIDIAENKNKLGITYKYFKDKNIFLGVLNTRNTKLERVSFIRRVVRKSVEKGKAKDIILGNASMMDFIPEIIAKRKLNILRKVEVEKDG</sequence>
<protein>
    <recommendedName>
        <fullName evidence="1">Cobalamin-independent methionine synthase MetE N-terminal domain-containing protein</fullName>
    </recommendedName>
</protein>
<dbReference type="AlphaFoldDB" id="A0A2U9IMG0"/>
<dbReference type="EMBL" id="CP029288">
    <property type="protein sequence ID" value="AWR97175.1"/>
    <property type="molecule type" value="Genomic_DNA"/>
</dbReference>
<dbReference type="InterPro" id="IPR038071">
    <property type="entry name" value="UROD/MetE-like_sf"/>
</dbReference>
<dbReference type="InterPro" id="IPR013215">
    <property type="entry name" value="Cbl-indep_Met_Synth_N"/>
</dbReference>
<evidence type="ECO:0000313" key="3">
    <source>
        <dbReference type="Proteomes" id="UP000248410"/>
    </source>
</evidence>
<proteinExistence type="predicted"/>
<dbReference type="GO" id="GO:0003871">
    <property type="term" value="F:5-methyltetrahydropteroyltriglutamate-homocysteine S-methyltransferase activity"/>
    <property type="evidence" value="ECO:0007669"/>
    <property type="project" value="InterPro"/>
</dbReference>
<keyword evidence="3" id="KW-1185">Reference proteome</keyword>
<dbReference type="NCBIfam" id="NF006349">
    <property type="entry name" value="PRK08575.1-2"/>
    <property type="match status" value="1"/>
</dbReference>
<dbReference type="Gene3D" id="3.20.20.210">
    <property type="match status" value="1"/>
</dbReference>
<dbReference type="Proteomes" id="UP000248410">
    <property type="component" value="Chromosome"/>
</dbReference>
<organism evidence="2 3">
    <name type="scientific">Acidianus sulfidivorans JP7</name>
    <dbReference type="NCBI Taxonomy" id="619593"/>
    <lineage>
        <taxon>Archaea</taxon>
        <taxon>Thermoproteota</taxon>
        <taxon>Thermoprotei</taxon>
        <taxon>Sulfolobales</taxon>
        <taxon>Sulfolobaceae</taxon>
        <taxon>Acidianus</taxon>
    </lineage>
</organism>
<accession>A0A2U9IMG0</accession>
<feature type="domain" description="Cobalamin-independent methionine synthase MetE N-terminal" evidence="1">
    <location>
        <begin position="82"/>
        <end position="268"/>
    </location>
</feature>